<organism evidence="2 3">
    <name type="scientific">Halomonas shengliensis</name>
    <dbReference type="NCBI Taxonomy" id="419597"/>
    <lineage>
        <taxon>Bacteria</taxon>
        <taxon>Pseudomonadati</taxon>
        <taxon>Pseudomonadota</taxon>
        <taxon>Gammaproteobacteria</taxon>
        <taxon>Oceanospirillales</taxon>
        <taxon>Halomonadaceae</taxon>
        <taxon>Halomonas</taxon>
    </lineage>
</organism>
<dbReference type="RefSeq" id="WP_089680310.1">
    <property type="nucleotide sequence ID" value="NZ_FNIV01000010.1"/>
</dbReference>
<protein>
    <submittedName>
        <fullName evidence="2">GcrA cell cycle regulator</fullName>
    </submittedName>
</protein>
<keyword evidence="3" id="KW-1185">Reference proteome</keyword>
<dbReference type="InterPro" id="IPR009057">
    <property type="entry name" value="Homeodomain-like_sf"/>
</dbReference>
<dbReference type="STRING" id="419597.SAMN04487957_11097"/>
<dbReference type="Proteomes" id="UP000199075">
    <property type="component" value="Unassembled WGS sequence"/>
</dbReference>
<evidence type="ECO:0000256" key="1">
    <source>
        <dbReference type="SAM" id="Coils"/>
    </source>
</evidence>
<proteinExistence type="predicted"/>
<keyword evidence="1" id="KW-0175">Coiled coil</keyword>
<evidence type="ECO:0000313" key="2">
    <source>
        <dbReference type="EMBL" id="SDO71361.1"/>
    </source>
</evidence>
<gene>
    <name evidence="2" type="ORF">SAMN04487957_11097</name>
</gene>
<dbReference type="AlphaFoldDB" id="A0A1H0LTJ2"/>
<accession>A0A1H0LTJ2</accession>
<feature type="coiled-coil region" evidence="1">
    <location>
        <begin position="169"/>
        <end position="196"/>
    </location>
</feature>
<name>A0A1H0LTJ2_9GAMM</name>
<reference evidence="3" key="1">
    <citation type="submission" date="2016-10" db="EMBL/GenBank/DDBJ databases">
        <authorList>
            <person name="Varghese N."/>
            <person name="Submissions S."/>
        </authorList>
    </citation>
    <scope>NUCLEOTIDE SEQUENCE [LARGE SCALE GENOMIC DNA]</scope>
    <source>
        <strain evidence="3">CGMCC 1.6444</strain>
    </source>
</reference>
<dbReference type="Gene3D" id="1.10.10.60">
    <property type="entry name" value="Homeodomain-like"/>
    <property type="match status" value="1"/>
</dbReference>
<evidence type="ECO:0000313" key="3">
    <source>
        <dbReference type="Proteomes" id="UP000199075"/>
    </source>
</evidence>
<sequence>MAKTWKRWTEPEIARLRQLVEQTDPALTYTEIAERMGRSWRSVKHGVFYHLGASGQRRATMCGEPWTREDYDRLEQLLEQGLTYEQIATEMGRTYTQVRGATERIGLRDPNRRGRNRRIIPEAERIIRDCIEVERMTVPQIVERLAAHGHHVSRHWVHSRIQEKGQGLRKELKRNATERRARLRTLQARRQRAQRQQQEARA</sequence>
<dbReference type="SUPFAM" id="SSF46689">
    <property type="entry name" value="Homeodomain-like"/>
    <property type="match status" value="1"/>
</dbReference>
<dbReference type="EMBL" id="FNIV01000010">
    <property type="protein sequence ID" value="SDO71361.1"/>
    <property type="molecule type" value="Genomic_DNA"/>
</dbReference>